<evidence type="ECO:0000313" key="6">
    <source>
        <dbReference type="EMBL" id="AHB99714.1"/>
    </source>
</evidence>
<evidence type="ECO:0000256" key="3">
    <source>
        <dbReference type="ARBA" id="ARBA00023274"/>
    </source>
</evidence>
<sequence>MAQKRGTRLGCNDCNEINYITRKNAKKNPEKLSLNKYCSRCRGTTVHKEVKRK</sequence>
<evidence type="ECO:0000256" key="1">
    <source>
        <dbReference type="ARBA" id="ARBA00007596"/>
    </source>
</evidence>
<dbReference type="KEGG" id="mgz:GCW_02545"/>
<evidence type="ECO:0000256" key="5">
    <source>
        <dbReference type="HAMAP-Rule" id="MF_00294"/>
    </source>
</evidence>
<name>A0A0F6CKU2_MYCGL</name>
<dbReference type="GO" id="GO:0006412">
    <property type="term" value="P:translation"/>
    <property type="evidence" value="ECO:0007669"/>
    <property type="project" value="UniProtKB-UniRule"/>
</dbReference>
<dbReference type="EMBL" id="CP006916">
    <property type="protein sequence ID" value="AHB99714.1"/>
    <property type="molecule type" value="Genomic_DNA"/>
</dbReference>
<organism evidence="6 7">
    <name type="scientific">Mycoplasmoides gallisepticum S6</name>
    <dbReference type="NCBI Taxonomy" id="1006581"/>
    <lineage>
        <taxon>Bacteria</taxon>
        <taxon>Bacillati</taxon>
        <taxon>Mycoplasmatota</taxon>
        <taxon>Mycoplasmoidales</taxon>
        <taxon>Mycoplasmoidaceae</taxon>
        <taxon>Mycoplasmoides</taxon>
    </lineage>
</organism>
<dbReference type="GeneID" id="93510275"/>
<proteinExistence type="inferred from homology"/>
<dbReference type="InterPro" id="IPR018264">
    <property type="entry name" value="Ribosomal_bL33_CS"/>
</dbReference>
<dbReference type="PROSITE" id="PS00582">
    <property type="entry name" value="RIBOSOMAL_L33"/>
    <property type="match status" value="1"/>
</dbReference>
<dbReference type="Pfam" id="PF00471">
    <property type="entry name" value="Ribosomal_L33"/>
    <property type="match status" value="1"/>
</dbReference>
<dbReference type="NCBIfam" id="TIGR01023">
    <property type="entry name" value="rpmG_bact"/>
    <property type="match status" value="1"/>
</dbReference>
<comment type="similarity">
    <text evidence="1 5">Belongs to the bacterial ribosomal protein bL33 family.</text>
</comment>
<dbReference type="NCBIfam" id="NF001764">
    <property type="entry name" value="PRK00504.1"/>
    <property type="match status" value="1"/>
</dbReference>
<protein>
    <recommendedName>
        <fullName evidence="4 5">Large ribosomal subunit protein bL33</fullName>
    </recommendedName>
</protein>
<dbReference type="GO" id="GO:0005737">
    <property type="term" value="C:cytoplasm"/>
    <property type="evidence" value="ECO:0007669"/>
    <property type="project" value="UniProtKB-ARBA"/>
</dbReference>
<dbReference type="Proteomes" id="UP000018735">
    <property type="component" value="Chromosome"/>
</dbReference>
<dbReference type="GO" id="GO:1990904">
    <property type="term" value="C:ribonucleoprotein complex"/>
    <property type="evidence" value="ECO:0007669"/>
    <property type="project" value="UniProtKB-KW"/>
</dbReference>
<dbReference type="InterPro" id="IPR001705">
    <property type="entry name" value="Ribosomal_bL33"/>
</dbReference>
<dbReference type="HOGENOM" id="CLU_190949_0_2_14"/>
<dbReference type="InterPro" id="IPR011332">
    <property type="entry name" value="Ribosomal_zn-bd"/>
</dbReference>
<dbReference type="InterPro" id="IPR038584">
    <property type="entry name" value="Ribosomal_bL33_sf"/>
</dbReference>
<keyword evidence="2 5" id="KW-0689">Ribosomal protein</keyword>
<dbReference type="GO" id="GO:0003735">
    <property type="term" value="F:structural constituent of ribosome"/>
    <property type="evidence" value="ECO:0007669"/>
    <property type="project" value="InterPro"/>
</dbReference>
<dbReference type="eggNOG" id="COG0267">
    <property type="taxonomic scope" value="Bacteria"/>
</dbReference>
<keyword evidence="3 5" id="KW-0687">Ribonucleoprotein</keyword>
<reference evidence="6 7" key="1">
    <citation type="journal article" date="2011" name="PLoS ONE">
        <title>Core proteome of the minimal cell: comparative proteomics of three mollicute species.</title>
        <authorList>
            <person name="Fisunov G.Y."/>
            <person name="Alexeev D.G."/>
            <person name="Bazaleev N.A."/>
            <person name="Ladygina V.G."/>
            <person name="Galyamina M.A."/>
            <person name="Kondratov I.G."/>
            <person name="Zhukova N.A."/>
            <person name="Serebryakova M.V."/>
            <person name="Demina I.A."/>
            <person name="Govorun V.M."/>
        </authorList>
    </citation>
    <scope>NUCLEOTIDE SEQUENCE [LARGE SCALE GENOMIC DNA]</scope>
    <source>
        <strain evidence="6 7">S6</strain>
    </source>
</reference>
<dbReference type="NCBIfam" id="NF001860">
    <property type="entry name" value="PRK00595.1"/>
    <property type="match status" value="1"/>
</dbReference>
<evidence type="ECO:0000313" key="7">
    <source>
        <dbReference type="Proteomes" id="UP000018735"/>
    </source>
</evidence>
<dbReference type="HAMAP" id="MF_00294">
    <property type="entry name" value="Ribosomal_bL33"/>
    <property type="match status" value="1"/>
</dbReference>
<dbReference type="RefSeq" id="WP_011113695.1">
    <property type="nucleotide sequence ID" value="NC_023030.2"/>
</dbReference>
<dbReference type="SMR" id="A0A0F6CKU2"/>
<gene>
    <name evidence="5 6" type="primary">rpmG</name>
    <name evidence="6" type="ORF">GCW_02545</name>
</gene>
<dbReference type="SUPFAM" id="SSF57829">
    <property type="entry name" value="Zn-binding ribosomal proteins"/>
    <property type="match status" value="1"/>
</dbReference>
<dbReference type="Gene3D" id="2.20.28.120">
    <property type="entry name" value="Ribosomal protein L33"/>
    <property type="match status" value="1"/>
</dbReference>
<evidence type="ECO:0000256" key="2">
    <source>
        <dbReference type="ARBA" id="ARBA00022980"/>
    </source>
</evidence>
<dbReference type="GO" id="GO:0005840">
    <property type="term" value="C:ribosome"/>
    <property type="evidence" value="ECO:0007669"/>
    <property type="project" value="UniProtKB-KW"/>
</dbReference>
<evidence type="ECO:0000256" key="4">
    <source>
        <dbReference type="ARBA" id="ARBA00035176"/>
    </source>
</evidence>
<accession>A0A0F6CKU2</accession>
<dbReference type="AlphaFoldDB" id="A0A0F6CKU2"/>